<sequence>MRVEVLLAEAGFSEHGRVKGYAWHDTQSLDIWYCLPNTKVAEDELTALVASIQGTLLNSPLNGENPSKAHCARRRVLIAPEDSSLSYACSNYASFH</sequence>
<evidence type="ECO:0000313" key="2">
    <source>
        <dbReference type="Proteomes" id="UP000325292"/>
    </source>
</evidence>
<name>A0ABM6RRH3_9FIRM</name>
<dbReference type="Proteomes" id="UP000325292">
    <property type="component" value="Chromosome"/>
</dbReference>
<organism evidence="1 2">
    <name type="scientific">Sulfobacillus thermotolerans</name>
    <dbReference type="NCBI Taxonomy" id="338644"/>
    <lineage>
        <taxon>Bacteria</taxon>
        <taxon>Bacillati</taxon>
        <taxon>Bacillota</taxon>
        <taxon>Clostridia</taxon>
        <taxon>Eubacteriales</taxon>
        <taxon>Clostridiales Family XVII. Incertae Sedis</taxon>
        <taxon>Sulfobacillus</taxon>
    </lineage>
</organism>
<proteinExistence type="predicted"/>
<reference evidence="1 2" key="1">
    <citation type="journal article" date="2019" name="Sci. Rep.">
        <title>Sulfobacillus thermotolerans: new insights into resistance and metabolic capacities of acidophilic chemolithotrophs.</title>
        <authorList>
            <person name="Panyushkina A.E."/>
            <person name="Babenko V.V."/>
            <person name="Nikitina A.S."/>
            <person name="Selezneva O.V."/>
            <person name="Tsaplina I.A."/>
            <person name="Letarova M.A."/>
            <person name="Kostryukova E.S."/>
            <person name="Letarov A.V."/>
        </authorList>
    </citation>
    <scope>NUCLEOTIDE SEQUENCE [LARGE SCALE GENOMIC DNA]</scope>
    <source>
        <strain evidence="1 2">Kr1</strain>
    </source>
</reference>
<gene>
    <name evidence="1" type="ORF">BXT84_08715</name>
</gene>
<protein>
    <submittedName>
        <fullName evidence="1">Uncharacterized protein</fullName>
    </submittedName>
</protein>
<accession>A0ABM6RRH3</accession>
<keyword evidence="2" id="KW-1185">Reference proteome</keyword>
<dbReference type="EMBL" id="CP019454">
    <property type="protein sequence ID" value="AUW94020.1"/>
    <property type="molecule type" value="Genomic_DNA"/>
</dbReference>
<evidence type="ECO:0000313" key="1">
    <source>
        <dbReference type="EMBL" id="AUW94020.1"/>
    </source>
</evidence>